<dbReference type="SUPFAM" id="SSF55729">
    <property type="entry name" value="Acyl-CoA N-acyltransferases (Nat)"/>
    <property type="match status" value="1"/>
</dbReference>
<dbReference type="Proteomes" id="UP000013781">
    <property type="component" value="Unassembled WGS sequence"/>
</dbReference>
<evidence type="ECO:0000313" key="1">
    <source>
        <dbReference type="EMBL" id="EOI06811.1"/>
    </source>
</evidence>
<dbReference type="HOGENOM" id="CLU_111226_2_0_9"/>
<dbReference type="AlphaFoldDB" id="R2RGM6"/>
<evidence type="ECO:0000313" key="3">
    <source>
        <dbReference type="Proteomes" id="UP000013781"/>
    </source>
</evidence>
<dbReference type="PATRIC" id="fig|1158609.3.peg.140"/>
<comment type="caution">
    <text evidence="1">The sequence shown here is derived from an EMBL/GenBank/DDBJ whole genome shotgun (WGS) entry which is preliminary data.</text>
</comment>
<keyword evidence="4" id="KW-1185">Reference proteome</keyword>
<gene>
    <name evidence="2" type="ORF">I586_02888</name>
    <name evidence="1" type="ORF">UAY_00153</name>
</gene>
<dbReference type="EMBL" id="ASWB01000004">
    <property type="protein sequence ID" value="EOT65154.1"/>
    <property type="molecule type" value="Genomic_DNA"/>
</dbReference>
<organism evidence="1 3">
    <name type="scientific">Enterococcus moraviensis ATCC BAA-383</name>
    <dbReference type="NCBI Taxonomy" id="1158609"/>
    <lineage>
        <taxon>Bacteria</taxon>
        <taxon>Bacillati</taxon>
        <taxon>Bacillota</taxon>
        <taxon>Bacilli</taxon>
        <taxon>Lactobacillales</taxon>
        <taxon>Enterococcaceae</taxon>
        <taxon>Enterococcus</taxon>
    </lineage>
</organism>
<dbReference type="eggNOG" id="COG1670">
    <property type="taxonomic scope" value="Bacteria"/>
</dbReference>
<sequence length="155" mass="17965">MQLRFYDDTYEELVANYCLSARKLRYVREPKIVVALAKKDPNRHAILVVENEQLVAFFTLYQANGGSSYSNNKNNLLLQDFSTDYRHLRNGYAKQAVHLLPSFIRKHFSTVDQLTIIVNEDKLYTDSLRRQAGFKTVENSLPTIYGSQVFIQIPI</sequence>
<dbReference type="RefSeq" id="WP_010763576.1">
    <property type="nucleotide sequence ID" value="NZ_ASWB01000004.1"/>
</dbReference>
<name>R2RGM6_9ENTE</name>
<proteinExistence type="predicted"/>
<dbReference type="Gene3D" id="3.40.630.30">
    <property type="match status" value="1"/>
</dbReference>
<dbReference type="STRING" id="155617.RV09_GL000889"/>
<evidence type="ECO:0000313" key="4">
    <source>
        <dbReference type="Proteomes" id="UP000014157"/>
    </source>
</evidence>
<dbReference type="Proteomes" id="UP000014157">
    <property type="component" value="Unassembled WGS sequence"/>
</dbReference>
<reference evidence="1 3" key="1">
    <citation type="submission" date="2013-02" db="EMBL/GenBank/DDBJ databases">
        <title>The Genome Sequence of Enterococcus moraviensis BAA-383.</title>
        <authorList>
            <consortium name="The Broad Institute Genome Sequencing Platform"/>
            <consortium name="The Broad Institute Genome Sequencing Center for Infectious Disease"/>
            <person name="Earl A.M."/>
            <person name="Gilmore M.S."/>
            <person name="Lebreton F."/>
            <person name="Walker B."/>
            <person name="Young S.K."/>
            <person name="Zeng Q."/>
            <person name="Gargeya S."/>
            <person name="Fitzgerald M."/>
            <person name="Haas B."/>
            <person name="Abouelleil A."/>
            <person name="Alvarado L."/>
            <person name="Arachchi H.M."/>
            <person name="Berlin A.M."/>
            <person name="Chapman S.B."/>
            <person name="Dewar J."/>
            <person name="Goldberg J."/>
            <person name="Griggs A."/>
            <person name="Gujja S."/>
            <person name="Hansen M."/>
            <person name="Howarth C."/>
            <person name="Imamovic A."/>
            <person name="Larimer J."/>
            <person name="McCowan C."/>
            <person name="Murphy C."/>
            <person name="Neiman D."/>
            <person name="Pearson M."/>
            <person name="Priest M."/>
            <person name="Roberts A."/>
            <person name="Saif S."/>
            <person name="Shea T."/>
            <person name="Sisk P."/>
            <person name="Sykes S."/>
            <person name="Wortman J."/>
            <person name="Nusbaum C."/>
            <person name="Birren B."/>
        </authorList>
    </citation>
    <scope>NUCLEOTIDE SEQUENCE [LARGE SCALE GENOMIC DNA]</scope>
    <source>
        <strain evidence="1 3">ATCC BAA-383</strain>
    </source>
</reference>
<protein>
    <recommendedName>
        <fullName evidence="5">N-acetyltransferase domain-containing protein</fullName>
    </recommendedName>
</protein>
<evidence type="ECO:0000313" key="2">
    <source>
        <dbReference type="EMBL" id="EOT65154.1"/>
    </source>
</evidence>
<dbReference type="InterPro" id="IPR016181">
    <property type="entry name" value="Acyl_CoA_acyltransferase"/>
</dbReference>
<dbReference type="EMBL" id="AJAS01000002">
    <property type="protein sequence ID" value="EOI06811.1"/>
    <property type="molecule type" value="Genomic_DNA"/>
</dbReference>
<reference evidence="2 4" key="2">
    <citation type="submission" date="2013-03" db="EMBL/GenBank/DDBJ databases">
        <title>The Genome Sequence of Enterococcus moraviensis BAA-383 (PacBio/Illumina hybrid assembly).</title>
        <authorList>
            <consortium name="The Broad Institute Genomics Platform"/>
            <consortium name="The Broad Institute Genome Sequencing Center for Infectious Disease"/>
            <person name="Earl A."/>
            <person name="Russ C."/>
            <person name="Gilmore M."/>
            <person name="Surin D."/>
            <person name="Walker B."/>
            <person name="Young S."/>
            <person name="Zeng Q."/>
            <person name="Gargeya S."/>
            <person name="Fitzgerald M."/>
            <person name="Haas B."/>
            <person name="Abouelleil A."/>
            <person name="Allen A.W."/>
            <person name="Alvarado L."/>
            <person name="Arachchi H.M."/>
            <person name="Berlin A.M."/>
            <person name="Chapman S.B."/>
            <person name="Gainer-Dewar J."/>
            <person name="Goldberg J."/>
            <person name="Griggs A."/>
            <person name="Gujja S."/>
            <person name="Hansen M."/>
            <person name="Howarth C."/>
            <person name="Imamovic A."/>
            <person name="Ireland A."/>
            <person name="Larimer J."/>
            <person name="McCowan C."/>
            <person name="Murphy C."/>
            <person name="Pearson M."/>
            <person name="Poon T.W."/>
            <person name="Priest M."/>
            <person name="Roberts A."/>
            <person name="Saif S."/>
            <person name="Shea T."/>
            <person name="Sisk P."/>
            <person name="Sykes S."/>
            <person name="Wortman J."/>
            <person name="Nusbaum C."/>
            <person name="Birren B."/>
        </authorList>
    </citation>
    <scope>NUCLEOTIDE SEQUENCE [LARGE SCALE GENOMIC DNA]</scope>
    <source>
        <strain evidence="2 4">ATCC BAA-383</strain>
    </source>
</reference>
<accession>R2RGM6</accession>
<evidence type="ECO:0008006" key="5">
    <source>
        <dbReference type="Google" id="ProtNLM"/>
    </source>
</evidence>
<dbReference type="OrthoDB" id="66776at2"/>